<evidence type="ECO:0000256" key="3">
    <source>
        <dbReference type="ARBA" id="ARBA00022679"/>
    </source>
</evidence>
<evidence type="ECO:0000256" key="1">
    <source>
        <dbReference type="ARBA" id="ARBA00004651"/>
    </source>
</evidence>
<dbReference type="Gene3D" id="3.40.720.10">
    <property type="entry name" value="Alkaline Phosphatase, subunit A"/>
    <property type="match status" value="1"/>
</dbReference>
<evidence type="ECO:0000256" key="5">
    <source>
        <dbReference type="ARBA" id="ARBA00022989"/>
    </source>
</evidence>
<evidence type="ECO:0000256" key="2">
    <source>
        <dbReference type="ARBA" id="ARBA00022475"/>
    </source>
</evidence>
<dbReference type="GO" id="GO:0009244">
    <property type="term" value="P:lipopolysaccharide core region biosynthetic process"/>
    <property type="evidence" value="ECO:0007669"/>
    <property type="project" value="TreeGrafter"/>
</dbReference>
<feature type="domain" description="Sulfatase N-terminal" evidence="8">
    <location>
        <begin position="230"/>
        <end position="466"/>
    </location>
</feature>
<feature type="transmembrane region" description="Helical" evidence="7">
    <location>
        <begin position="68"/>
        <end position="89"/>
    </location>
</feature>
<dbReference type="EMBL" id="NART01000046">
    <property type="protein sequence ID" value="OTQ09303.1"/>
    <property type="molecule type" value="Genomic_DNA"/>
</dbReference>
<comment type="caution">
    <text evidence="9">The sequence shown here is derived from an EMBL/GenBank/DDBJ whole genome shotgun (WGS) entry which is preliminary data.</text>
</comment>
<feature type="transmembrane region" description="Helical" evidence="7">
    <location>
        <begin position="109"/>
        <end position="133"/>
    </location>
</feature>
<protein>
    <recommendedName>
        <fullName evidence="8">Sulfatase N-terminal domain-containing protein</fullName>
    </recommendedName>
</protein>
<evidence type="ECO:0000313" key="9">
    <source>
        <dbReference type="EMBL" id="OTP99172.1"/>
    </source>
</evidence>
<dbReference type="EMBL" id="NARP01000020">
    <property type="protein sequence ID" value="OTP99172.1"/>
    <property type="molecule type" value="Genomic_DNA"/>
</dbReference>
<proteinExistence type="predicted"/>
<comment type="subcellular location">
    <subcellularLocation>
        <location evidence="1">Cell membrane</location>
        <topology evidence="1">Multi-pass membrane protein</topology>
    </subcellularLocation>
</comment>
<evidence type="ECO:0000313" key="10">
    <source>
        <dbReference type="EMBL" id="OTQ09303.1"/>
    </source>
</evidence>
<dbReference type="PANTHER" id="PTHR30443">
    <property type="entry name" value="INNER MEMBRANE PROTEIN"/>
    <property type="match status" value="1"/>
</dbReference>
<dbReference type="AlphaFoldDB" id="A0A242NI49"/>
<dbReference type="SUPFAM" id="SSF53649">
    <property type="entry name" value="Alkaline phosphatase-like"/>
    <property type="match status" value="1"/>
</dbReference>
<evidence type="ECO:0000313" key="11">
    <source>
        <dbReference type="Proteomes" id="UP000194800"/>
    </source>
</evidence>
<keyword evidence="6 7" id="KW-0472">Membrane</keyword>
<feature type="transmembrane region" description="Helical" evidence="7">
    <location>
        <begin position="42"/>
        <end position="61"/>
    </location>
</feature>
<dbReference type="InterPro" id="IPR058130">
    <property type="entry name" value="PEA_transf_C"/>
</dbReference>
<keyword evidence="2" id="KW-1003">Cell membrane</keyword>
<feature type="transmembrane region" description="Helical" evidence="7">
    <location>
        <begin position="12"/>
        <end position="30"/>
    </location>
</feature>
<dbReference type="GO" id="GO:0016776">
    <property type="term" value="F:phosphotransferase activity, phosphate group as acceptor"/>
    <property type="evidence" value="ECO:0007669"/>
    <property type="project" value="TreeGrafter"/>
</dbReference>
<evidence type="ECO:0000259" key="8">
    <source>
        <dbReference type="Pfam" id="PF00884"/>
    </source>
</evidence>
<name>A0A242NI49_9GAMM</name>
<keyword evidence="11" id="KW-1185">Reference proteome</keyword>
<gene>
    <name evidence="10" type="ORF">B6C91_09610</name>
    <name evidence="9" type="ORF">B6D08_08570</name>
</gene>
<dbReference type="RefSeq" id="WP_086272445.1">
    <property type="nucleotide sequence ID" value="NZ_MZNE01000011.1"/>
</dbReference>
<keyword evidence="5 7" id="KW-1133">Transmembrane helix</keyword>
<evidence type="ECO:0000256" key="4">
    <source>
        <dbReference type="ARBA" id="ARBA00022692"/>
    </source>
</evidence>
<accession>A0A242NI49</accession>
<dbReference type="Proteomes" id="UP000194977">
    <property type="component" value="Unassembled WGS sequence"/>
</dbReference>
<dbReference type="InterPro" id="IPR040423">
    <property type="entry name" value="PEA_transferase"/>
</dbReference>
<dbReference type="InterPro" id="IPR017850">
    <property type="entry name" value="Alkaline_phosphatase_core_sf"/>
</dbReference>
<evidence type="ECO:0000256" key="6">
    <source>
        <dbReference type="ARBA" id="ARBA00023136"/>
    </source>
</evidence>
<dbReference type="InterPro" id="IPR000917">
    <property type="entry name" value="Sulfatase_N"/>
</dbReference>
<dbReference type="Pfam" id="PF00884">
    <property type="entry name" value="Sulfatase"/>
    <property type="match status" value="1"/>
</dbReference>
<evidence type="ECO:0000256" key="7">
    <source>
        <dbReference type="SAM" id="Phobius"/>
    </source>
</evidence>
<sequence length="533" mass="61169">MKLPEFTKRRSNAFILLLVYLFLSLILANIHTTKDNTFTNLYFFIVLSTTFCLFLFIHILITSRYHFVVAIGMLFLFLLLSEISYLIYFGEVISEGVLDSITETSTDEAFSMLKPVLFITVPALIMTVIILFIYKKFITVRFRPILPLTYYLIIGTIFISLNNDTEIENDTHKDFRLNLIILRGFYPAVVGNVAYLGATYLSTDIYADTSEIEVFNDAVILPPQNLNDNLVVLIMGESSLVSRYSAYGYHKPTTPLMAEIFNQKNGGCIINNSHSSASFTRDSIPMTLSFNIPESNDNLFNNKSIIEMAKYNNYKTYWLASYRQSIKGPSNAKFGFIARKSDELDFTDKNTEGSYDVNLSKLLEKHLKKDSVTKKFIVIHLRGSHQPYSDGYDEIDKQALPDAENYDLTIHHTDRAVKAIYDVINKYSRNYTIIYTSDHGEIVNIGHGMSKGIDQFLIPFMFISTNNRFDCQFIESFRSSNGYLSGLMNKYILSNLLGYQIDQSILDKEKNNDRILLPNNKNMLFLDYLKLNK</sequence>
<dbReference type="CDD" id="cd16017">
    <property type="entry name" value="LptA"/>
    <property type="match status" value="1"/>
</dbReference>
<dbReference type="PANTHER" id="PTHR30443:SF0">
    <property type="entry name" value="PHOSPHOETHANOLAMINE TRANSFERASE EPTA"/>
    <property type="match status" value="1"/>
</dbReference>
<dbReference type="Proteomes" id="UP000194800">
    <property type="component" value="Unassembled WGS sequence"/>
</dbReference>
<dbReference type="OrthoDB" id="9786870at2"/>
<dbReference type="GO" id="GO:0005886">
    <property type="term" value="C:plasma membrane"/>
    <property type="evidence" value="ECO:0007669"/>
    <property type="project" value="UniProtKB-SubCell"/>
</dbReference>
<organism evidence="9 12">
    <name type="scientific">Gilliamella apicola</name>
    <dbReference type="NCBI Taxonomy" id="1196095"/>
    <lineage>
        <taxon>Bacteria</taxon>
        <taxon>Pseudomonadati</taxon>
        <taxon>Pseudomonadota</taxon>
        <taxon>Gammaproteobacteria</taxon>
        <taxon>Orbales</taxon>
        <taxon>Orbaceae</taxon>
        <taxon>Gilliamella</taxon>
    </lineage>
</organism>
<keyword evidence="4 7" id="KW-0812">Transmembrane</keyword>
<feature type="transmembrane region" description="Helical" evidence="7">
    <location>
        <begin position="145"/>
        <end position="161"/>
    </location>
</feature>
<keyword evidence="3" id="KW-0808">Transferase</keyword>
<evidence type="ECO:0000313" key="12">
    <source>
        <dbReference type="Proteomes" id="UP000194977"/>
    </source>
</evidence>
<reference evidence="11 12" key="1">
    <citation type="submission" date="2017-03" db="EMBL/GenBank/DDBJ databases">
        <title>Comparative genomics of honeybee gut symbionts reveal geographically distinct and subgroup specific antibiotic resistance.</title>
        <authorList>
            <person name="Ludvigsen J."/>
            <person name="Porcellato D."/>
            <person name="Labee-Lund T.M."/>
            <person name="Amdam G.V."/>
            <person name="Rudi K."/>
        </authorList>
    </citation>
    <scope>NUCLEOTIDE SEQUENCE [LARGE SCALE GENOMIC DNA]</scope>
    <source>
        <strain evidence="9 12">A-7-12</strain>
        <strain evidence="10 11">A-9-12</strain>
    </source>
</reference>